<protein>
    <submittedName>
        <fullName evidence="2">Uncharacterized protein</fullName>
    </submittedName>
</protein>
<dbReference type="Proteomes" id="UP001310890">
    <property type="component" value="Unassembled WGS sequence"/>
</dbReference>
<proteinExistence type="predicted"/>
<evidence type="ECO:0000313" key="2">
    <source>
        <dbReference type="EMBL" id="KAK5110625.1"/>
    </source>
</evidence>
<evidence type="ECO:0000313" key="3">
    <source>
        <dbReference type="Proteomes" id="UP001310890"/>
    </source>
</evidence>
<evidence type="ECO:0000256" key="1">
    <source>
        <dbReference type="SAM" id="MobiDB-lite"/>
    </source>
</evidence>
<gene>
    <name evidence="2" type="ORF">LTR62_005664</name>
</gene>
<name>A0AAN7TP99_9PEZI</name>
<reference evidence="2" key="1">
    <citation type="submission" date="2023-08" db="EMBL/GenBank/DDBJ databases">
        <title>Black Yeasts Isolated from many extreme environments.</title>
        <authorList>
            <person name="Coleine C."/>
            <person name="Stajich J.E."/>
            <person name="Selbmann L."/>
        </authorList>
    </citation>
    <scope>NUCLEOTIDE SEQUENCE</scope>
    <source>
        <strain evidence="2">CCFEE 5401</strain>
    </source>
</reference>
<feature type="compositionally biased region" description="Low complexity" evidence="1">
    <location>
        <begin position="27"/>
        <end position="48"/>
    </location>
</feature>
<feature type="region of interest" description="Disordered" evidence="1">
    <location>
        <begin position="19"/>
        <end position="50"/>
    </location>
</feature>
<accession>A0AAN7TP99</accession>
<sequence length="171" mass="18993">MPPSLTVIYCSKPPSPHFLSQLATRNASQSSSAPPASRSSSASDDQPPTAFRMTYPELRHLPPVELRAYIKCLEAASSSPTSPEEKVGVLLTLVAVNMINELDRVLRLTLGGEYIYENVEMVAAVFDDFAAAQRELALQKILQDEEYAFLGADRLKMADRFVKFLEKSEWP</sequence>
<comment type="caution">
    <text evidence="2">The sequence shown here is derived from an EMBL/GenBank/DDBJ whole genome shotgun (WGS) entry which is preliminary data.</text>
</comment>
<organism evidence="2 3">
    <name type="scientific">Meristemomyces frigidus</name>
    <dbReference type="NCBI Taxonomy" id="1508187"/>
    <lineage>
        <taxon>Eukaryota</taxon>
        <taxon>Fungi</taxon>
        <taxon>Dikarya</taxon>
        <taxon>Ascomycota</taxon>
        <taxon>Pezizomycotina</taxon>
        <taxon>Dothideomycetes</taxon>
        <taxon>Dothideomycetidae</taxon>
        <taxon>Mycosphaerellales</taxon>
        <taxon>Teratosphaeriaceae</taxon>
        <taxon>Meristemomyces</taxon>
    </lineage>
</organism>
<dbReference type="AlphaFoldDB" id="A0AAN7TP99"/>
<dbReference type="EMBL" id="JAVRRL010000047">
    <property type="protein sequence ID" value="KAK5110625.1"/>
    <property type="molecule type" value="Genomic_DNA"/>
</dbReference>